<name>A0ACC2BGI2_DIPCM</name>
<organism evidence="1 2">
    <name type="scientific">Diphasiastrum complanatum</name>
    <name type="common">Issler's clubmoss</name>
    <name type="synonym">Lycopodium complanatum</name>
    <dbReference type="NCBI Taxonomy" id="34168"/>
    <lineage>
        <taxon>Eukaryota</taxon>
        <taxon>Viridiplantae</taxon>
        <taxon>Streptophyta</taxon>
        <taxon>Embryophyta</taxon>
        <taxon>Tracheophyta</taxon>
        <taxon>Lycopodiopsida</taxon>
        <taxon>Lycopodiales</taxon>
        <taxon>Lycopodiaceae</taxon>
        <taxon>Lycopodioideae</taxon>
        <taxon>Diphasiastrum</taxon>
    </lineage>
</organism>
<keyword evidence="2" id="KW-1185">Reference proteome</keyword>
<reference evidence="2" key="1">
    <citation type="journal article" date="2024" name="Proc. Natl. Acad. Sci. U.S.A.">
        <title>Extraordinary preservation of gene collinearity over three hundred million years revealed in homosporous lycophytes.</title>
        <authorList>
            <person name="Li C."/>
            <person name="Wickell D."/>
            <person name="Kuo L.Y."/>
            <person name="Chen X."/>
            <person name="Nie B."/>
            <person name="Liao X."/>
            <person name="Peng D."/>
            <person name="Ji J."/>
            <person name="Jenkins J."/>
            <person name="Williams M."/>
            <person name="Shu S."/>
            <person name="Plott C."/>
            <person name="Barry K."/>
            <person name="Rajasekar S."/>
            <person name="Grimwood J."/>
            <person name="Han X."/>
            <person name="Sun S."/>
            <person name="Hou Z."/>
            <person name="He W."/>
            <person name="Dai G."/>
            <person name="Sun C."/>
            <person name="Schmutz J."/>
            <person name="Leebens-Mack J.H."/>
            <person name="Li F.W."/>
            <person name="Wang L."/>
        </authorList>
    </citation>
    <scope>NUCLEOTIDE SEQUENCE [LARGE SCALE GENOMIC DNA]</scope>
    <source>
        <strain evidence="2">cv. PW_Plant_1</strain>
    </source>
</reference>
<gene>
    <name evidence="1" type="ORF">O6H91_15G023100</name>
</gene>
<comment type="caution">
    <text evidence="1">The sequence shown here is derived from an EMBL/GenBank/DDBJ whole genome shotgun (WGS) entry which is preliminary data.</text>
</comment>
<proteinExistence type="predicted"/>
<protein>
    <submittedName>
        <fullName evidence="1">Uncharacterized protein</fullName>
    </submittedName>
</protein>
<evidence type="ECO:0000313" key="2">
    <source>
        <dbReference type="Proteomes" id="UP001162992"/>
    </source>
</evidence>
<dbReference type="EMBL" id="CM055106">
    <property type="protein sequence ID" value="KAJ7528855.1"/>
    <property type="molecule type" value="Genomic_DNA"/>
</dbReference>
<sequence length="358" mass="39797">MTTFLDIFMRLAVIWLSCQCVLHVDATTRNLGVNYRFPVEFHHPHLKFDFYSKSCPQLQRIVKETVAFYSSQDPTTPAPLLRLLFHDCFVQGCDASVLLNSTKTNVAEKDAAINFSLSNFFIIDEIKQKLEKACPGTVSCADVLAVTAVYSIKQAGGPLYPIELGRRDALTSYAASSQLDLPAFHLNVSGLLQNFDNVGLDIVDLVALSGGHTIGQAHCSSISDRLYPVVDPQYQKKFGAQLLSNCTDGGVLHAPNFDSNVQFFNDQATPLIFDNQYYKDLEVKLGLFTSDKSLFNDPRTTELVKYYASNEDAFFKQFGISLRKMASTNVLTGTKGQIRKLCWVRNSGNADPAFDPEL</sequence>
<accession>A0ACC2BGI2</accession>
<evidence type="ECO:0000313" key="1">
    <source>
        <dbReference type="EMBL" id="KAJ7528855.1"/>
    </source>
</evidence>
<dbReference type="Proteomes" id="UP001162992">
    <property type="component" value="Chromosome 15"/>
</dbReference>